<dbReference type="EMBL" id="JAMZIH010003427">
    <property type="protein sequence ID" value="KAJ1676827.1"/>
    <property type="molecule type" value="Genomic_DNA"/>
</dbReference>
<name>A0ACC1HNI9_9FUNG</name>
<evidence type="ECO:0000313" key="2">
    <source>
        <dbReference type="Proteomes" id="UP001145114"/>
    </source>
</evidence>
<protein>
    <submittedName>
        <fullName evidence="1">Uncharacterized protein</fullName>
    </submittedName>
</protein>
<proteinExistence type="predicted"/>
<keyword evidence="2" id="KW-1185">Reference proteome</keyword>
<comment type="caution">
    <text evidence="1">The sequence shown here is derived from an EMBL/GenBank/DDBJ whole genome shotgun (WGS) entry which is preliminary data.</text>
</comment>
<organism evidence="1 2">
    <name type="scientific">Spiromyces aspiralis</name>
    <dbReference type="NCBI Taxonomy" id="68401"/>
    <lineage>
        <taxon>Eukaryota</taxon>
        <taxon>Fungi</taxon>
        <taxon>Fungi incertae sedis</taxon>
        <taxon>Zoopagomycota</taxon>
        <taxon>Kickxellomycotina</taxon>
        <taxon>Kickxellomycetes</taxon>
        <taxon>Kickxellales</taxon>
        <taxon>Kickxellaceae</taxon>
        <taxon>Spiromyces</taxon>
    </lineage>
</organism>
<reference evidence="1" key="1">
    <citation type="submission" date="2022-06" db="EMBL/GenBank/DDBJ databases">
        <title>Phylogenomic reconstructions and comparative analyses of Kickxellomycotina fungi.</title>
        <authorList>
            <person name="Reynolds N.K."/>
            <person name="Stajich J.E."/>
            <person name="Barry K."/>
            <person name="Grigoriev I.V."/>
            <person name="Crous P."/>
            <person name="Smith M.E."/>
        </authorList>
    </citation>
    <scope>NUCLEOTIDE SEQUENCE</scope>
    <source>
        <strain evidence="1">RSA 2271</strain>
    </source>
</reference>
<sequence length="94" mass="10372">MLGTLSWDQARIEGEKVTATCKCLEDPATKVLAIRVGTKLCAHPNVNAVKFVQDGLISIIKGLNQLFRHKPDLPQDLRACALNDINSFNPNIRC</sequence>
<accession>A0ACC1HNI9</accession>
<feature type="non-terminal residue" evidence="1">
    <location>
        <position position="94"/>
    </location>
</feature>
<evidence type="ECO:0000313" key="1">
    <source>
        <dbReference type="EMBL" id="KAJ1676827.1"/>
    </source>
</evidence>
<gene>
    <name evidence="1" type="ORF">EV182_007424</name>
</gene>
<dbReference type="Proteomes" id="UP001145114">
    <property type="component" value="Unassembled WGS sequence"/>
</dbReference>